<dbReference type="RefSeq" id="WP_169119173.1">
    <property type="nucleotide sequence ID" value="NZ_WTVG02000039.1"/>
</dbReference>
<keyword evidence="1" id="KW-0472">Membrane</keyword>
<feature type="transmembrane region" description="Helical" evidence="1">
    <location>
        <begin position="19"/>
        <end position="39"/>
    </location>
</feature>
<dbReference type="Proteomes" id="UP000615989">
    <property type="component" value="Unassembled WGS sequence"/>
</dbReference>
<comment type="caution">
    <text evidence="2">The sequence shown here is derived from an EMBL/GenBank/DDBJ whole genome shotgun (WGS) entry which is preliminary data.</text>
</comment>
<sequence length="59" mass="6125">MSDSYVTEILVARRRARRLVAVVAVAAAAAVSVSLYSLVVDALAAHAELVRTLASGTGR</sequence>
<protein>
    <submittedName>
        <fullName evidence="2">Uncharacterized protein</fullName>
    </submittedName>
</protein>
<keyword evidence="1" id="KW-1133">Transmembrane helix</keyword>
<keyword evidence="1" id="KW-0812">Transmembrane</keyword>
<keyword evidence="3" id="KW-1185">Reference proteome</keyword>
<proteinExistence type="predicted"/>
<accession>A0ABX1PQX0</accession>
<evidence type="ECO:0000313" key="2">
    <source>
        <dbReference type="EMBL" id="NMG25831.1"/>
    </source>
</evidence>
<evidence type="ECO:0000313" key="3">
    <source>
        <dbReference type="Proteomes" id="UP000615989"/>
    </source>
</evidence>
<reference evidence="2" key="1">
    <citation type="submission" date="2019-12" db="EMBL/GenBank/DDBJ databases">
        <title>Comparative genomics gives insights into the taxonomy of the Azoarcus-Aromatoleum group and reveals separate origins of nif in the plant-associated Azoarcus and non-plant-associated Aromatoleum sub-groups.</title>
        <authorList>
            <person name="Lafos M."/>
            <person name="Maluk M."/>
            <person name="Batista M."/>
            <person name="Junghare M."/>
            <person name="Carmona M."/>
            <person name="Faoro H."/>
            <person name="Cruz L.M."/>
            <person name="Battistoni F."/>
            <person name="De Souza E."/>
            <person name="Pedrosa F."/>
            <person name="Chen W.-M."/>
            <person name="Poole P.S."/>
            <person name="Dixon R.A."/>
            <person name="James E.K."/>
        </authorList>
    </citation>
    <scope>NUCLEOTIDE SEQUENCE</scope>
    <source>
        <strain evidence="2">LuFRes1</strain>
    </source>
</reference>
<organism evidence="2 3">
    <name type="scientific">Aromatoleum anaerobium</name>
    <dbReference type="NCBI Taxonomy" id="182180"/>
    <lineage>
        <taxon>Bacteria</taxon>
        <taxon>Pseudomonadati</taxon>
        <taxon>Pseudomonadota</taxon>
        <taxon>Betaproteobacteria</taxon>
        <taxon>Rhodocyclales</taxon>
        <taxon>Rhodocyclaceae</taxon>
        <taxon>Aromatoleum</taxon>
    </lineage>
</organism>
<dbReference type="EMBL" id="WTVG01000043">
    <property type="protein sequence ID" value="NMG25831.1"/>
    <property type="molecule type" value="Genomic_DNA"/>
</dbReference>
<name>A0ABX1PQX0_9RHOO</name>
<gene>
    <name evidence="2" type="ORF">GO606_14100</name>
</gene>
<evidence type="ECO:0000256" key="1">
    <source>
        <dbReference type="SAM" id="Phobius"/>
    </source>
</evidence>